<dbReference type="RefSeq" id="WP_235067348.1">
    <property type="nucleotide sequence ID" value="NZ_JAKFGM010000002.1"/>
</dbReference>
<dbReference type="EMBL" id="JAKFGM010000002">
    <property type="protein sequence ID" value="MCF2514852.1"/>
    <property type="molecule type" value="Genomic_DNA"/>
</dbReference>
<feature type="region of interest" description="Disordered" evidence="1">
    <location>
        <begin position="1"/>
        <end position="20"/>
    </location>
</feature>
<evidence type="ECO:0000256" key="1">
    <source>
        <dbReference type="SAM" id="MobiDB-lite"/>
    </source>
</evidence>
<proteinExistence type="predicted"/>
<protein>
    <recommendedName>
        <fullName evidence="4">DUF968 domain-containing protein</fullName>
    </recommendedName>
</protein>
<evidence type="ECO:0000313" key="3">
    <source>
        <dbReference type="Proteomes" id="UP001139410"/>
    </source>
</evidence>
<reference evidence="2" key="1">
    <citation type="submission" date="2022-01" db="EMBL/GenBank/DDBJ databases">
        <authorList>
            <person name="Jo J.-H."/>
            <person name="Im W.-T."/>
        </authorList>
    </citation>
    <scope>NUCLEOTIDE SEQUENCE</scope>
    <source>
        <strain evidence="2">G124</strain>
    </source>
</reference>
<organism evidence="2 3">
    <name type="scientific">Sphingomonas cremea</name>
    <dbReference type="NCBI Taxonomy" id="2904799"/>
    <lineage>
        <taxon>Bacteria</taxon>
        <taxon>Pseudomonadati</taxon>
        <taxon>Pseudomonadota</taxon>
        <taxon>Alphaproteobacteria</taxon>
        <taxon>Sphingomonadales</taxon>
        <taxon>Sphingomonadaceae</taxon>
        <taxon>Sphingomonas</taxon>
    </lineage>
</organism>
<comment type="caution">
    <text evidence="2">The sequence shown here is derived from an EMBL/GenBank/DDBJ whole genome shotgun (WGS) entry which is preliminary data.</text>
</comment>
<sequence>MASLRLPDRVRTERRRDPSRSCPAHRAWVRRHHCCVPGCRRLPIECAHVRTRTDGGTALKPSDRWCISLCRFHHAEQHRLGEPRFEQKHRICLTDLAEAFARRSPHYRKLDDPNLRKEL</sequence>
<evidence type="ECO:0008006" key="4">
    <source>
        <dbReference type="Google" id="ProtNLM"/>
    </source>
</evidence>
<evidence type="ECO:0000313" key="2">
    <source>
        <dbReference type="EMBL" id="MCF2514852.1"/>
    </source>
</evidence>
<keyword evidence="3" id="KW-1185">Reference proteome</keyword>
<accession>A0A9X1TYI0</accession>
<dbReference type="AlphaFoldDB" id="A0A9X1TYI0"/>
<dbReference type="Proteomes" id="UP001139410">
    <property type="component" value="Unassembled WGS sequence"/>
</dbReference>
<feature type="compositionally biased region" description="Basic and acidic residues" evidence="1">
    <location>
        <begin position="1"/>
        <end position="19"/>
    </location>
</feature>
<name>A0A9X1TYI0_9SPHN</name>
<gene>
    <name evidence="2" type="ORF">LVY65_07215</name>
</gene>